<gene>
    <name evidence="2" type="ORF">CTRI78_v006036</name>
</gene>
<dbReference type="Proteomes" id="UP000295703">
    <property type="component" value="Unassembled WGS sequence"/>
</dbReference>
<feature type="compositionally biased region" description="Basic and acidic residues" evidence="1">
    <location>
        <begin position="67"/>
        <end position="76"/>
    </location>
</feature>
<protein>
    <submittedName>
        <fullName evidence="2">Uncharacterized protein</fullName>
    </submittedName>
</protein>
<comment type="caution">
    <text evidence="2">The sequence shown here is derived from an EMBL/GenBank/DDBJ whole genome shotgun (WGS) entry which is preliminary data.</text>
</comment>
<dbReference type="EMBL" id="RYZW01000054">
    <property type="protein sequence ID" value="TDZ54753.1"/>
    <property type="molecule type" value="Genomic_DNA"/>
</dbReference>
<evidence type="ECO:0000256" key="1">
    <source>
        <dbReference type="SAM" id="MobiDB-lite"/>
    </source>
</evidence>
<accession>A0A4R8RK27</accession>
<reference evidence="2 3" key="1">
    <citation type="submission" date="2018-12" db="EMBL/GenBank/DDBJ databases">
        <title>Genome sequence and assembly of Colletotrichum trifolii.</title>
        <authorList>
            <person name="Gan P."/>
            <person name="Shirasu K."/>
        </authorList>
    </citation>
    <scope>NUCLEOTIDE SEQUENCE [LARGE SCALE GENOMIC DNA]</scope>
    <source>
        <strain evidence="2 3">543-2</strain>
    </source>
</reference>
<organism evidence="2 3">
    <name type="scientific">Colletotrichum trifolii</name>
    <dbReference type="NCBI Taxonomy" id="5466"/>
    <lineage>
        <taxon>Eukaryota</taxon>
        <taxon>Fungi</taxon>
        <taxon>Dikarya</taxon>
        <taxon>Ascomycota</taxon>
        <taxon>Pezizomycotina</taxon>
        <taxon>Sordariomycetes</taxon>
        <taxon>Hypocreomycetidae</taxon>
        <taxon>Glomerellales</taxon>
        <taxon>Glomerellaceae</taxon>
        <taxon>Colletotrichum</taxon>
        <taxon>Colletotrichum orbiculare species complex</taxon>
    </lineage>
</organism>
<proteinExistence type="predicted"/>
<evidence type="ECO:0000313" key="3">
    <source>
        <dbReference type="Proteomes" id="UP000295703"/>
    </source>
</evidence>
<evidence type="ECO:0000313" key="2">
    <source>
        <dbReference type="EMBL" id="TDZ54753.1"/>
    </source>
</evidence>
<keyword evidence="3" id="KW-1185">Reference proteome</keyword>
<dbReference type="AlphaFoldDB" id="A0A4R8RK27"/>
<name>A0A4R8RK27_COLTR</name>
<feature type="region of interest" description="Disordered" evidence="1">
    <location>
        <begin position="37"/>
        <end position="76"/>
    </location>
</feature>
<sequence length="198" mass="22866">MVMIHHDMEWLLKLPKKMHAKPNPYLYWSRAPFSRAGGSLKSPPPQGGSGGKGNDHPFPGLQPFENGRPRNTDDKQTNASKLIEELKDQIKRNEYCIYKCEDAISRMDHSVNYLFTQYDKLSDWKLKAIICCLKLVMIMFAVLLYHEYQRWARSRAAESRADEIPDSDADRKRFGQMMFAGMSEEEKKSFCAYLCGTS</sequence>